<evidence type="ECO:0000313" key="7">
    <source>
        <dbReference type="Proteomes" id="UP000275408"/>
    </source>
</evidence>
<dbReference type="SMART" id="SM00801">
    <property type="entry name" value="dDENN"/>
    <property type="match status" value="1"/>
</dbReference>
<dbReference type="SMART" id="SM00800">
    <property type="entry name" value="uDENN"/>
    <property type="match status" value="1"/>
</dbReference>
<comment type="caution">
    <text evidence="6">The sequence shown here is derived from an EMBL/GenBank/DDBJ whole genome shotgun (WGS) entry which is preliminary data.</text>
</comment>
<keyword evidence="2" id="KW-0344">Guanine-nucleotide releasing factor</keyword>
<reference evidence="6 7" key="1">
    <citation type="journal article" date="2018" name="Sci. Rep.">
        <title>Comparative analysis of the Pocillopora damicornis genome highlights role of immune system in coral evolution.</title>
        <authorList>
            <person name="Cunning R."/>
            <person name="Bay R.A."/>
            <person name="Gillette P."/>
            <person name="Baker A.C."/>
            <person name="Traylor-Knowles N."/>
        </authorList>
    </citation>
    <scope>NUCLEOTIDE SEQUENCE [LARGE SCALE GENOMIC DNA]</scope>
    <source>
        <strain evidence="6">RSMAS</strain>
        <tissue evidence="6">Whole animal</tissue>
    </source>
</reference>
<dbReference type="GO" id="GO:0005085">
    <property type="term" value="F:guanyl-nucleotide exchange factor activity"/>
    <property type="evidence" value="ECO:0007669"/>
    <property type="project" value="UniProtKB-KW"/>
</dbReference>
<dbReference type="GO" id="GO:1901981">
    <property type="term" value="F:phosphatidylinositol phosphate binding"/>
    <property type="evidence" value="ECO:0007669"/>
    <property type="project" value="TreeGrafter"/>
</dbReference>
<dbReference type="InterPro" id="IPR005113">
    <property type="entry name" value="uDENN_dom"/>
</dbReference>
<dbReference type="PANTHER" id="PTHR13196">
    <property type="entry name" value="DENN DOMAIN-CONTAINING"/>
    <property type="match status" value="1"/>
</dbReference>
<evidence type="ECO:0000256" key="4">
    <source>
        <dbReference type="SAM" id="MobiDB-lite"/>
    </source>
</evidence>
<protein>
    <recommendedName>
        <fullName evidence="5">UDENN domain-containing protein</fullName>
    </recommendedName>
</protein>
<accession>A0A3M6U6D3</accession>
<feature type="region of interest" description="Disordered" evidence="4">
    <location>
        <begin position="492"/>
        <end position="530"/>
    </location>
</feature>
<evidence type="ECO:0000259" key="5">
    <source>
        <dbReference type="PROSITE" id="PS50211"/>
    </source>
</evidence>
<dbReference type="EMBL" id="RCHS01002157">
    <property type="protein sequence ID" value="RMX49225.1"/>
    <property type="molecule type" value="Genomic_DNA"/>
</dbReference>
<feature type="compositionally biased region" description="Low complexity" evidence="4">
    <location>
        <begin position="684"/>
        <end position="693"/>
    </location>
</feature>
<evidence type="ECO:0000256" key="2">
    <source>
        <dbReference type="ARBA" id="ARBA00022658"/>
    </source>
</evidence>
<dbReference type="AlphaFoldDB" id="A0A3M6U6D3"/>
<dbReference type="Pfam" id="PF03456">
    <property type="entry name" value="uDENN"/>
    <property type="match status" value="1"/>
</dbReference>
<dbReference type="InterPro" id="IPR037516">
    <property type="entry name" value="Tripartite_DENN"/>
</dbReference>
<feature type="domain" description="UDENN" evidence="5">
    <location>
        <begin position="12"/>
        <end position="375"/>
    </location>
</feature>
<dbReference type="GO" id="GO:0032456">
    <property type="term" value="P:endocytic recycling"/>
    <property type="evidence" value="ECO:0007669"/>
    <property type="project" value="TreeGrafter"/>
</dbReference>
<evidence type="ECO:0000256" key="3">
    <source>
        <dbReference type="ARBA" id="ARBA00023329"/>
    </source>
</evidence>
<feature type="compositionally biased region" description="Low complexity" evidence="4">
    <location>
        <begin position="752"/>
        <end position="764"/>
    </location>
</feature>
<dbReference type="FunFam" id="3.40.50.11500:FF:000001">
    <property type="entry name" value="Putative DENN domain-containing protein 1A"/>
    <property type="match status" value="1"/>
</dbReference>
<name>A0A3M6U6D3_POCDA</name>
<keyword evidence="7" id="KW-1185">Reference proteome</keyword>
<dbReference type="InterPro" id="IPR040032">
    <property type="entry name" value="DENND1A/B/C"/>
</dbReference>
<dbReference type="GO" id="GO:0030136">
    <property type="term" value="C:clathrin-coated vesicle"/>
    <property type="evidence" value="ECO:0007669"/>
    <property type="project" value="UniProtKB-SubCell"/>
</dbReference>
<feature type="region of interest" description="Disordered" evidence="4">
    <location>
        <begin position="562"/>
        <end position="593"/>
    </location>
</feature>
<dbReference type="OrthoDB" id="206724at2759"/>
<evidence type="ECO:0000313" key="6">
    <source>
        <dbReference type="EMBL" id="RMX49225.1"/>
    </source>
</evidence>
<evidence type="ECO:0000256" key="1">
    <source>
        <dbReference type="ARBA" id="ARBA00004132"/>
    </source>
</evidence>
<organism evidence="6 7">
    <name type="scientific">Pocillopora damicornis</name>
    <name type="common">Cauliflower coral</name>
    <name type="synonym">Millepora damicornis</name>
    <dbReference type="NCBI Taxonomy" id="46731"/>
    <lineage>
        <taxon>Eukaryota</taxon>
        <taxon>Metazoa</taxon>
        <taxon>Cnidaria</taxon>
        <taxon>Anthozoa</taxon>
        <taxon>Hexacorallia</taxon>
        <taxon>Scleractinia</taxon>
        <taxon>Astrocoeniina</taxon>
        <taxon>Pocilloporidae</taxon>
        <taxon>Pocillopora</taxon>
    </lineage>
</organism>
<dbReference type="Gene3D" id="6.10.140.1000">
    <property type="match status" value="1"/>
</dbReference>
<dbReference type="InterPro" id="IPR001194">
    <property type="entry name" value="cDENN_dom"/>
</dbReference>
<feature type="compositionally biased region" description="Basic and acidic residues" evidence="4">
    <location>
        <begin position="632"/>
        <end position="645"/>
    </location>
</feature>
<sequence length="838" mass="93378">MGSRLRPFPERIFECFLEVAAPTDSEGPETKFIHPTDFDEKEALKAIPQFCYPCVTSSEAVQHYTFVLTDIEGKYRFGFCRYSPDVKTCLCILSYLPWFKFFYELLNRISDLKRENEINAILPILNHLYGQAPKEPGSKLSVAVDGGKRDISFVVPDTTKLPSIPDDRNLTDYFAAVHPSNMIFIFASMFFERRIIVTSKKLNLLTACTYGASSLLYPMHWQHMFVPIVPRHLLDYCCAPMPFLVGVHSSLMSKVRLMPLDEVVIFDADTNTIESPFDDVAQLPSDALSTLKSTLKKPVYPIDDHVSRAFLCAMVSLIGCYRDALRLKTGEKIVFDRDSFVQSKSNSKRQLLEFILQLQIFEQFIAERLDMLNEGRGFNDAFEEQIGVQAENKGSWKSQYQSWMNETKKSGGAFLDKAGNMVKKQCKNKWKTAKDGIKSVRADLADILKGKDEDEYAGEQKRSNTNPEFKSFSVYRLSPFNKRRTISPVEFEKLKLESGAKERPPRPPPPRPSPYSASAKRPRASVMSTAEGKFSPKLVARSSAPNLSLEPVVAELISLDDIPNSSNASDRTQGSTDSLEMGSLNTSSEDTNSFLPLETSINEYSAGDITPSGTFSYEDVDINVRRSNSTRHSSESNEASVERSKSSPSRPKPPVPKRPASVKRKPQDSANPLLENAHMGDNVTSTSSATKPPKSVDDILESAQIDDTISPLRPVSLSLLRDTMASLPVDAQEFLFPETDVKSLEVGTGAQNSSNANPNLGNNRNEAELPQSVSTSNHIGAVDLSLLEIRRDSGPDHNVPKSNQALEVNQNLDTKSEEIKCDKQSGTSNSQQSWVNFD</sequence>
<dbReference type="Pfam" id="PF02141">
    <property type="entry name" value="DENN"/>
    <property type="match status" value="1"/>
</dbReference>
<dbReference type="STRING" id="46731.A0A3M6U6D3"/>
<dbReference type="Gene3D" id="3.40.50.11500">
    <property type="match status" value="1"/>
</dbReference>
<dbReference type="SMART" id="SM00799">
    <property type="entry name" value="DENN"/>
    <property type="match status" value="1"/>
</dbReference>
<feature type="compositionally biased region" description="Basic and acidic residues" evidence="4">
    <location>
        <begin position="814"/>
        <end position="823"/>
    </location>
</feature>
<dbReference type="PROSITE" id="PS50211">
    <property type="entry name" value="DENN"/>
    <property type="match status" value="1"/>
</dbReference>
<dbReference type="Gene3D" id="3.30.450.200">
    <property type="match status" value="1"/>
</dbReference>
<feature type="region of interest" description="Disordered" evidence="4">
    <location>
        <begin position="791"/>
        <end position="838"/>
    </location>
</feature>
<dbReference type="InterPro" id="IPR043153">
    <property type="entry name" value="DENN_C"/>
</dbReference>
<dbReference type="GO" id="GO:0005829">
    <property type="term" value="C:cytosol"/>
    <property type="evidence" value="ECO:0007669"/>
    <property type="project" value="TreeGrafter"/>
</dbReference>
<feature type="region of interest" description="Disordered" evidence="4">
    <location>
        <begin position="748"/>
        <end position="773"/>
    </location>
</feature>
<dbReference type="Proteomes" id="UP000275408">
    <property type="component" value="Unassembled WGS sequence"/>
</dbReference>
<feature type="compositionally biased region" description="Polar residues" evidence="4">
    <location>
        <begin position="824"/>
        <end position="838"/>
    </location>
</feature>
<dbReference type="PANTHER" id="PTHR13196:SF14">
    <property type="entry name" value="UDENN DOMAIN-CONTAINING PROTEIN"/>
    <property type="match status" value="1"/>
</dbReference>
<proteinExistence type="predicted"/>
<feature type="region of interest" description="Disordered" evidence="4">
    <location>
        <begin position="626"/>
        <end position="695"/>
    </location>
</feature>
<gene>
    <name evidence="6" type="ORF">pdam_00005826</name>
</gene>
<comment type="subcellular location">
    <subcellularLocation>
        <location evidence="1">Cytoplasmic vesicle</location>
        <location evidence="1">Clathrin-coated vesicle</location>
    </subcellularLocation>
</comment>
<keyword evidence="3" id="KW-0968">Cytoplasmic vesicle</keyword>
<feature type="compositionally biased region" description="Polar residues" evidence="4">
    <location>
        <begin position="800"/>
        <end position="813"/>
    </location>
</feature>
<feature type="compositionally biased region" description="Polar residues" evidence="4">
    <location>
        <begin position="563"/>
        <end position="593"/>
    </location>
</feature>
<dbReference type="FunFam" id="3.30.450.200:FF:000003">
    <property type="entry name" value="DENN domain containing 1A"/>
    <property type="match status" value="1"/>
</dbReference>
<dbReference type="InterPro" id="IPR005112">
    <property type="entry name" value="dDENN_dom"/>
</dbReference>
<feature type="compositionally biased region" description="Basic and acidic residues" evidence="4">
    <location>
        <begin position="492"/>
        <end position="505"/>
    </location>
</feature>
<dbReference type="GO" id="GO:0006897">
    <property type="term" value="P:endocytosis"/>
    <property type="evidence" value="ECO:0007669"/>
    <property type="project" value="TreeGrafter"/>
</dbReference>